<protein>
    <submittedName>
        <fullName evidence="2">Uncharacterized protein</fullName>
    </submittedName>
</protein>
<evidence type="ECO:0000313" key="3">
    <source>
        <dbReference type="Proteomes" id="UP000799770"/>
    </source>
</evidence>
<evidence type="ECO:0000313" key="2">
    <source>
        <dbReference type="EMBL" id="KAF2113368.1"/>
    </source>
</evidence>
<evidence type="ECO:0000256" key="1">
    <source>
        <dbReference type="SAM" id="MobiDB-lite"/>
    </source>
</evidence>
<dbReference type="EMBL" id="ML977328">
    <property type="protein sequence ID" value="KAF2113368.1"/>
    <property type="molecule type" value="Genomic_DNA"/>
</dbReference>
<keyword evidence="3" id="KW-1185">Reference proteome</keyword>
<proteinExistence type="predicted"/>
<organism evidence="2 3">
    <name type="scientific">Lophiotrema nucula</name>
    <dbReference type="NCBI Taxonomy" id="690887"/>
    <lineage>
        <taxon>Eukaryota</taxon>
        <taxon>Fungi</taxon>
        <taxon>Dikarya</taxon>
        <taxon>Ascomycota</taxon>
        <taxon>Pezizomycotina</taxon>
        <taxon>Dothideomycetes</taxon>
        <taxon>Pleosporomycetidae</taxon>
        <taxon>Pleosporales</taxon>
        <taxon>Lophiotremataceae</taxon>
        <taxon>Lophiotrema</taxon>
    </lineage>
</organism>
<name>A0A6A5Z4L5_9PLEO</name>
<gene>
    <name evidence="2" type="ORF">BDV96DRAFT_648334</name>
</gene>
<feature type="region of interest" description="Disordered" evidence="1">
    <location>
        <begin position="342"/>
        <end position="368"/>
    </location>
</feature>
<reference evidence="2" key="1">
    <citation type="journal article" date="2020" name="Stud. Mycol.">
        <title>101 Dothideomycetes genomes: a test case for predicting lifestyles and emergence of pathogens.</title>
        <authorList>
            <person name="Haridas S."/>
            <person name="Albert R."/>
            <person name="Binder M."/>
            <person name="Bloem J."/>
            <person name="Labutti K."/>
            <person name="Salamov A."/>
            <person name="Andreopoulos B."/>
            <person name="Baker S."/>
            <person name="Barry K."/>
            <person name="Bills G."/>
            <person name="Bluhm B."/>
            <person name="Cannon C."/>
            <person name="Castanera R."/>
            <person name="Culley D."/>
            <person name="Daum C."/>
            <person name="Ezra D."/>
            <person name="Gonzalez J."/>
            <person name="Henrissat B."/>
            <person name="Kuo A."/>
            <person name="Liang C."/>
            <person name="Lipzen A."/>
            <person name="Lutzoni F."/>
            <person name="Magnuson J."/>
            <person name="Mondo S."/>
            <person name="Nolan M."/>
            <person name="Ohm R."/>
            <person name="Pangilinan J."/>
            <person name="Park H.-J."/>
            <person name="Ramirez L."/>
            <person name="Alfaro M."/>
            <person name="Sun H."/>
            <person name="Tritt A."/>
            <person name="Yoshinaga Y."/>
            <person name="Zwiers L.-H."/>
            <person name="Turgeon B."/>
            <person name="Goodwin S."/>
            <person name="Spatafora J."/>
            <person name="Crous P."/>
            <person name="Grigoriev I."/>
        </authorList>
    </citation>
    <scope>NUCLEOTIDE SEQUENCE</scope>
    <source>
        <strain evidence="2">CBS 627.86</strain>
    </source>
</reference>
<feature type="region of interest" description="Disordered" evidence="1">
    <location>
        <begin position="270"/>
        <end position="304"/>
    </location>
</feature>
<feature type="compositionally biased region" description="Basic and acidic residues" evidence="1">
    <location>
        <begin position="76"/>
        <end position="91"/>
    </location>
</feature>
<accession>A0A6A5Z4L5</accession>
<feature type="region of interest" description="Disordered" evidence="1">
    <location>
        <begin position="51"/>
        <end position="97"/>
    </location>
</feature>
<sequence length="368" mass="41563">MLSQETTRFLDKKIRTARKNVERGMKNVHEWETELNHYMQLKKGIQVRQQEQSIQERVRSESAETLRLPSPQLGGNHEDPKNSPVLDDRPPSLEPGTVRRLTAVRISPRPRSMSSIQVPHEIEAPEDTAKGPQSTIYRIPVEQLGSRVPWTSLVIDRDGALYWLNCCYCVVNATWFRSTLPYSLEYLQGRKGLIKHIQGAHSSLLKRDVPKGEAFDEWITEHCALKALTEAQIEVYHQEQEGYAGPSPIQFVFITKDSYQRSQRYALEYGSNSSLSESRPTKRARRSKLASHEEKIAADPDGDFVPSQDFQLFPSSQTYASAFEKEEEGELQEVSWLVNSCSKSGEAGPSNSGARSTKTSSNSFEGSS</sequence>
<feature type="compositionally biased region" description="Basic and acidic residues" evidence="1">
    <location>
        <begin position="54"/>
        <end position="64"/>
    </location>
</feature>
<dbReference type="Proteomes" id="UP000799770">
    <property type="component" value="Unassembled WGS sequence"/>
</dbReference>
<dbReference type="AlphaFoldDB" id="A0A6A5Z4L5"/>